<protein>
    <submittedName>
        <fullName evidence="8">Nitrogen regulation protein NtrC</fullName>
    </submittedName>
</protein>
<dbReference type="SUPFAM" id="SSF52540">
    <property type="entry name" value="P-loop containing nucleoside triphosphate hydrolases"/>
    <property type="match status" value="1"/>
</dbReference>
<dbReference type="PROSITE" id="PS50045">
    <property type="entry name" value="SIGMA54_INTERACT_4"/>
    <property type="match status" value="1"/>
</dbReference>
<gene>
    <name evidence="8" type="ORF">DB32_000761</name>
</gene>
<dbReference type="AlphaFoldDB" id="A0A0F6VZI4"/>
<organism evidence="8 9">
    <name type="scientific">Sandaracinus amylolyticus</name>
    <dbReference type="NCBI Taxonomy" id="927083"/>
    <lineage>
        <taxon>Bacteria</taxon>
        <taxon>Pseudomonadati</taxon>
        <taxon>Myxococcota</taxon>
        <taxon>Polyangia</taxon>
        <taxon>Polyangiales</taxon>
        <taxon>Sandaracinaceae</taxon>
        <taxon>Sandaracinus</taxon>
    </lineage>
</organism>
<dbReference type="InterPro" id="IPR058031">
    <property type="entry name" value="AAA_lid_NorR"/>
</dbReference>
<dbReference type="STRING" id="927083.DB32_000761"/>
<evidence type="ECO:0000256" key="4">
    <source>
        <dbReference type="ARBA" id="ARBA00023125"/>
    </source>
</evidence>
<dbReference type="RefSeq" id="WP_053231051.1">
    <property type="nucleotide sequence ID" value="NZ_CP011125.1"/>
</dbReference>
<evidence type="ECO:0000256" key="2">
    <source>
        <dbReference type="ARBA" id="ARBA00022840"/>
    </source>
</evidence>
<dbReference type="Pfam" id="PF25601">
    <property type="entry name" value="AAA_lid_14"/>
    <property type="match status" value="1"/>
</dbReference>
<feature type="domain" description="Sigma-54 factor interaction" evidence="7">
    <location>
        <begin position="173"/>
        <end position="396"/>
    </location>
</feature>
<evidence type="ECO:0000256" key="3">
    <source>
        <dbReference type="ARBA" id="ARBA00023015"/>
    </source>
</evidence>
<evidence type="ECO:0000256" key="5">
    <source>
        <dbReference type="ARBA" id="ARBA00023163"/>
    </source>
</evidence>
<sequence>MPKTIDDAPTEDFELSLHGARAVRGPREVHALVIAWSRAEPDRVGEVARIERACVLGRGSAPASDGAPRARFVRQRPWGDGPSEPLASPRLSREQLRIEPTAKGLRVASIGRAPMWISGEPATEREIVPGDTVRIADELLLLAVRRPTRMDAQRAWGEDEAPFAFGAPDRFGLVGESVAAWTLRDRVAFAARADAHVLLLGASGTGKELVARAIHQLSSRASGPLVARNAATLPEGLVDAELFGNVRNYPNPGMAERPGLVGEADKGTLFLDEIGEMPSTAQAHLLRVLDRDGEYQRLGDARPRRASIRVVGATNRARDELKHDVRARFGIVLEIPQLDARPDDVPLLVRHLVSIAATKTRVPAPEPSIELVDALLRHRYELNVRELEQLLWQAMAESRAGKLELVPSLVDRLATPEREGEPAGEEKEPDREAIEAAIARAGGSVTKAARELGLRNRYVLYRLLRKHGIAVDGL</sequence>
<dbReference type="KEGG" id="samy:DB32_000761"/>
<dbReference type="InterPro" id="IPR002197">
    <property type="entry name" value="HTH_Fis"/>
</dbReference>
<evidence type="ECO:0000313" key="9">
    <source>
        <dbReference type="Proteomes" id="UP000034883"/>
    </source>
</evidence>
<dbReference type="InterPro" id="IPR002078">
    <property type="entry name" value="Sigma_54_int"/>
</dbReference>
<dbReference type="InterPro" id="IPR027417">
    <property type="entry name" value="P-loop_NTPase"/>
</dbReference>
<evidence type="ECO:0000313" key="8">
    <source>
        <dbReference type="EMBL" id="AKF03612.1"/>
    </source>
</evidence>
<keyword evidence="4" id="KW-0238">DNA-binding</keyword>
<keyword evidence="1" id="KW-0547">Nucleotide-binding</keyword>
<dbReference type="GO" id="GO:0006355">
    <property type="term" value="P:regulation of DNA-templated transcription"/>
    <property type="evidence" value="ECO:0007669"/>
    <property type="project" value="InterPro"/>
</dbReference>
<dbReference type="GO" id="GO:0005524">
    <property type="term" value="F:ATP binding"/>
    <property type="evidence" value="ECO:0007669"/>
    <property type="project" value="UniProtKB-KW"/>
</dbReference>
<dbReference type="PANTHER" id="PTHR32071">
    <property type="entry name" value="TRANSCRIPTIONAL REGULATORY PROTEIN"/>
    <property type="match status" value="1"/>
</dbReference>
<feature type="region of interest" description="Disordered" evidence="6">
    <location>
        <begin position="58"/>
        <end position="91"/>
    </location>
</feature>
<dbReference type="InterPro" id="IPR003593">
    <property type="entry name" value="AAA+_ATPase"/>
</dbReference>
<dbReference type="PANTHER" id="PTHR32071:SF117">
    <property type="entry name" value="PTS-DEPENDENT DIHYDROXYACETONE KINASE OPERON REGULATORY PROTEIN-RELATED"/>
    <property type="match status" value="1"/>
</dbReference>
<proteinExistence type="predicted"/>
<keyword evidence="5" id="KW-0804">Transcription</keyword>
<dbReference type="SMART" id="SM00382">
    <property type="entry name" value="AAA"/>
    <property type="match status" value="1"/>
</dbReference>
<dbReference type="CDD" id="cd00009">
    <property type="entry name" value="AAA"/>
    <property type="match status" value="1"/>
</dbReference>
<dbReference type="EMBL" id="CP011125">
    <property type="protein sequence ID" value="AKF03612.1"/>
    <property type="molecule type" value="Genomic_DNA"/>
</dbReference>
<evidence type="ECO:0000256" key="1">
    <source>
        <dbReference type="ARBA" id="ARBA00022741"/>
    </source>
</evidence>
<dbReference type="Pfam" id="PF02954">
    <property type="entry name" value="HTH_8"/>
    <property type="match status" value="1"/>
</dbReference>
<dbReference type="PROSITE" id="PS00676">
    <property type="entry name" value="SIGMA54_INTERACT_2"/>
    <property type="match status" value="1"/>
</dbReference>
<dbReference type="Pfam" id="PF00158">
    <property type="entry name" value="Sigma54_activat"/>
    <property type="match status" value="1"/>
</dbReference>
<reference evidence="8 9" key="1">
    <citation type="submission" date="2015-03" db="EMBL/GenBank/DDBJ databases">
        <title>Genome assembly of Sandaracinus amylolyticus DSM 53668.</title>
        <authorList>
            <person name="Sharma G."/>
            <person name="Subramanian S."/>
        </authorList>
    </citation>
    <scope>NUCLEOTIDE SEQUENCE [LARGE SCALE GENOMIC DNA]</scope>
    <source>
        <strain evidence="8 9">DSM 53668</strain>
    </source>
</reference>
<dbReference type="GO" id="GO:0043565">
    <property type="term" value="F:sequence-specific DNA binding"/>
    <property type="evidence" value="ECO:0007669"/>
    <property type="project" value="InterPro"/>
</dbReference>
<keyword evidence="3" id="KW-0805">Transcription regulation</keyword>
<accession>A0A0F6VZI4</accession>
<dbReference type="InterPro" id="IPR025943">
    <property type="entry name" value="Sigma_54_int_dom_ATP-bd_2"/>
</dbReference>
<dbReference type="InterPro" id="IPR009057">
    <property type="entry name" value="Homeodomain-like_sf"/>
</dbReference>
<keyword evidence="9" id="KW-1185">Reference proteome</keyword>
<dbReference type="Gene3D" id="1.10.10.60">
    <property type="entry name" value="Homeodomain-like"/>
    <property type="match status" value="1"/>
</dbReference>
<name>A0A0F6VZI4_9BACT</name>
<evidence type="ECO:0000259" key="7">
    <source>
        <dbReference type="PROSITE" id="PS50045"/>
    </source>
</evidence>
<dbReference type="SUPFAM" id="SSF46689">
    <property type="entry name" value="Homeodomain-like"/>
    <property type="match status" value="1"/>
</dbReference>
<dbReference type="Proteomes" id="UP000034883">
    <property type="component" value="Chromosome"/>
</dbReference>
<keyword evidence="2" id="KW-0067">ATP-binding</keyword>
<dbReference type="Gene3D" id="3.40.50.300">
    <property type="entry name" value="P-loop containing nucleotide triphosphate hydrolases"/>
    <property type="match status" value="1"/>
</dbReference>
<evidence type="ECO:0000256" key="6">
    <source>
        <dbReference type="SAM" id="MobiDB-lite"/>
    </source>
</evidence>
<dbReference type="Gene3D" id="1.10.8.60">
    <property type="match status" value="1"/>
</dbReference>